<evidence type="ECO:0000256" key="1">
    <source>
        <dbReference type="ARBA" id="ARBA00022741"/>
    </source>
</evidence>
<dbReference type="SUPFAM" id="SSF46689">
    <property type="entry name" value="Homeodomain-like"/>
    <property type="match status" value="1"/>
</dbReference>
<keyword evidence="9" id="KW-1185">Reference proteome</keyword>
<keyword evidence="2" id="KW-0067">ATP-binding</keyword>
<dbReference type="GO" id="GO:0006355">
    <property type="term" value="P:regulation of DNA-templated transcription"/>
    <property type="evidence" value="ECO:0007669"/>
    <property type="project" value="InterPro"/>
</dbReference>
<dbReference type="InterPro" id="IPR011006">
    <property type="entry name" value="CheY-like_superfamily"/>
</dbReference>
<feature type="modified residue" description="4-aspartylphosphate" evidence="5">
    <location>
        <position position="52"/>
    </location>
</feature>
<dbReference type="Pfam" id="PF02954">
    <property type="entry name" value="HTH_8"/>
    <property type="match status" value="1"/>
</dbReference>
<dbReference type="GO" id="GO:0005524">
    <property type="term" value="F:ATP binding"/>
    <property type="evidence" value="ECO:0007669"/>
    <property type="project" value="UniProtKB-KW"/>
</dbReference>
<keyword evidence="1" id="KW-0547">Nucleotide-binding</keyword>
<keyword evidence="4" id="KW-0804">Transcription</keyword>
<dbReference type="CDD" id="cd00009">
    <property type="entry name" value="AAA"/>
    <property type="match status" value="1"/>
</dbReference>
<dbReference type="PANTHER" id="PTHR32071:SF121">
    <property type="entry name" value="SIGMA L-DEPENDENT TRANSCRIPTIONAL REGULATOR YQIR-RELATED"/>
    <property type="match status" value="1"/>
</dbReference>
<dbReference type="SUPFAM" id="SSF52172">
    <property type="entry name" value="CheY-like"/>
    <property type="match status" value="1"/>
</dbReference>
<dbReference type="AlphaFoldDB" id="A0A0B4DHM9"/>
<reference evidence="8 9" key="1">
    <citation type="submission" date="2014-12" db="EMBL/GenBank/DDBJ databases">
        <title>Genome sequencing of Chryseobacterium taiwanense TPW19.</title>
        <authorList>
            <person name="Tan P.W."/>
            <person name="Chan K.-G."/>
        </authorList>
    </citation>
    <scope>NUCLEOTIDE SEQUENCE [LARGE SCALE GENOMIC DNA]</scope>
    <source>
        <strain evidence="8 9">TPW19</strain>
    </source>
</reference>
<feature type="domain" description="Sigma-54 factor interaction" evidence="6">
    <location>
        <begin position="142"/>
        <end position="371"/>
    </location>
</feature>
<evidence type="ECO:0000313" key="9">
    <source>
        <dbReference type="Proteomes" id="UP000031167"/>
    </source>
</evidence>
<keyword evidence="5" id="KW-0597">Phosphoprotein</keyword>
<evidence type="ECO:0000259" key="7">
    <source>
        <dbReference type="PROSITE" id="PS50110"/>
    </source>
</evidence>
<dbReference type="Gene3D" id="1.10.8.60">
    <property type="match status" value="1"/>
</dbReference>
<evidence type="ECO:0000256" key="4">
    <source>
        <dbReference type="ARBA" id="ARBA00023163"/>
    </source>
</evidence>
<dbReference type="InterPro" id="IPR025943">
    <property type="entry name" value="Sigma_54_int_dom_ATP-bd_2"/>
</dbReference>
<gene>
    <name evidence="8" type="ORF">RM51_04280</name>
</gene>
<dbReference type="GO" id="GO:0043565">
    <property type="term" value="F:sequence-specific DNA binding"/>
    <property type="evidence" value="ECO:0007669"/>
    <property type="project" value="InterPro"/>
</dbReference>
<dbReference type="SMART" id="SM00382">
    <property type="entry name" value="AAA"/>
    <property type="match status" value="1"/>
</dbReference>
<dbReference type="InterPro" id="IPR009057">
    <property type="entry name" value="Homeodomain-like_sf"/>
</dbReference>
<evidence type="ECO:0000313" key="8">
    <source>
        <dbReference type="EMBL" id="KIC63955.1"/>
    </source>
</evidence>
<dbReference type="OrthoDB" id="5401077at2"/>
<accession>A0A0B4DHM9</accession>
<dbReference type="Proteomes" id="UP000031167">
    <property type="component" value="Unassembled WGS sequence"/>
</dbReference>
<evidence type="ECO:0000256" key="5">
    <source>
        <dbReference type="PROSITE-ProRule" id="PRU00169"/>
    </source>
</evidence>
<dbReference type="STRING" id="363331.RM51_04280"/>
<dbReference type="Gene3D" id="3.40.50.2300">
    <property type="match status" value="1"/>
</dbReference>
<organism evidence="8 9">
    <name type="scientific">Chryseobacterium taiwanense</name>
    <dbReference type="NCBI Taxonomy" id="363331"/>
    <lineage>
        <taxon>Bacteria</taxon>
        <taxon>Pseudomonadati</taxon>
        <taxon>Bacteroidota</taxon>
        <taxon>Flavobacteriia</taxon>
        <taxon>Flavobacteriales</taxon>
        <taxon>Weeksellaceae</taxon>
        <taxon>Chryseobacterium group</taxon>
        <taxon>Chryseobacterium</taxon>
    </lineage>
</organism>
<dbReference type="RefSeq" id="WP_039365524.1">
    <property type="nucleotide sequence ID" value="NZ_JWTA01000004.1"/>
</dbReference>
<dbReference type="Gene3D" id="3.40.50.300">
    <property type="entry name" value="P-loop containing nucleotide triphosphate hydrolases"/>
    <property type="match status" value="1"/>
</dbReference>
<dbReference type="SUPFAM" id="SSF52540">
    <property type="entry name" value="P-loop containing nucleoside triphosphate hydrolases"/>
    <property type="match status" value="1"/>
</dbReference>
<dbReference type="PROSITE" id="PS50045">
    <property type="entry name" value="SIGMA54_INTERACT_4"/>
    <property type="match status" value="1"/>
</dbReference>
<dbReference type="InterPro" id="IPR003593">
    <property type="entry name" value="AAA+_ATPase"/>
</dbReference>
<sequence>MSKILVIDDEEKIRTLLSKILSLEGFEVFQASDLANASKRLEFSDIDVVVCDVKLPDGSGVDFVKKIKEKYDVVEVILLTAFGNIPDGVQAIKNGAFDYITKGDDNNKIIPLVYKALEKASLNKRISQLEKQLGDKHSFDSIIGHSKKLKLAVESAKKVAVTDATVLLTGETGTGKEVFANAIHNASKRTKYNFIAINCSAFSKELLENELFGHKAGAFTGAIKDSKGIFEEANNGTVFLDEIGEMPLDLQAKLLRVLESGEFLKVGDNKPTKIDVRIIAATNRDLEKEIEEGNFREDLYYRINIFTMTLPPLRERINDIEDLAYSFLKKFSVKIGKKISELSPDYLEALKRHPWKGNIRELRNIIERSIILTEGDHLQVESLPYDFQNLNEEKIKGKILSAFELASAEKIHIQKVLNYTNGNKTETARLLNIALTTLYRKLSEYGITS</sequence>
<dbReference type="SMART" id="SM00448">
    <property type="entry name" value="REC"/>
    <property type="match status" value="1"/>
</dbReference>
<evidence type="ECO:0000256" key="2">
    <source>
        <dbReference type="ARBA" id="ARBA00022840"/>
    </source>
</evidence>
<dbReference type="GO" id="GO:0000160">
    <property type="term" value="P:phosphorelay signal transduction system"/>
    <property type="evidence" value="ECO:0007669"/>
    <property type="project" value="InterPro"/>
</dbReference>
<dbReference type="InterPro" id="IPR058031">
    <property type="entry name" value="AAA_lid_NorR"/>
</dbReference>
<dbReference type="Gene3D" id="1.10.10.60">
    <property type="entry name" value="Homeodomain-like"/>
    <property type="match status" value="1"/>
</dbReference>
<comment type="caution">
    <text evidence="8">The sequence shown here is derived from an EMBL/GenBank/DDBJ whole genome shotgun (WGS) entry which is preliminary data.</text>
</comment>
<dbReference type="PROSITE" id="PS50110">
    <property type="entry name" value="RESPONSE_REGULATORY"/>
    <property type="match status" value="1"/>
</dbReference>
<dbReference type="InterPro" id="IPR002078">
    <property type="entry name" value="Sigma_54_int"/>
</dbReference>
<dbReference type="InterPro" id="IPR027417">
    <property type="entry name" value="P-loop_NTPase"/>
</dbReference>
<dbReference type="InterPro" id="IPR002197">
    <property type="entry name" value="HTH_Fis"/>
</dbReference>
<dbReference type="EMBL" id="JWTA01000004">
    <property type="protein sequence ID" value="KIC63955.1"/>
    <property type="molecule type" value="Genomic_DNA"/>
</dbReference>
<evidence type="ECO:0000256" key="3">
    <source>
        <dbReference type="ARBA" id="ARBA00023015"/>
    </source>
</evidence>
<dbReference type="InterPro" id="IPR001789">
    <property type="entry name" value="Sig_transdc_resp-reg_receiver"/>
</dbReference>
<protein>
    <submittedName>
        <fullName evidence="8">Chemotaxis protein CheY</fullName>
    </submittedName>
</protein>
<feature type="domain" description="Response regulatory" evidence="7">
    <location>
        <begin position="3"/>
        <end position="117"/>
    </location>
</feature>
<dbReference type="PROSITE" id="PS00675">
    <property type="entry name" value="SIGMA54_INTERACT_1"/>
    <property type="match status" value="1"/>
</dbReference>
<dbReference type="InterPro" id="IPR025662">
    <property type="entry name" value="Sigma_54_int_dom_ATP-bd_1"/>
</dbReference>
<dbReference type="PRINTS" id="PR01590">
    <property type="entry name" value="HTHFIS"/>
</dbReference>
<dbReference type="FunFam" id="3.40.50.300:FF:000006">
    <property type="entry name" value="DNA-binding transcriptional regulator NtrC"/>
    <property type="match status" value="1"/>
</dbReference>
<dbReference type="PANTHER" id="PTHR32071">
    <property type="entry name" value="TRANSCRIPTIONAL REGULATORY PROTEIN"/>
    <property type="match status" value="1"/>
</dbReference>
<proteinExistence type="predicted"/>
<dbReference type="Pfam" id="PF25601">
    <property type="entry name" value="AAA_lid_14"/>
    <property type="match status" value="1"/>
</dbReference>
<dbReference type="Pfam" id="PF00072">
    <property type="entry name" value="Response_reg"/>
    <property type="match status" value="1"/>
</dbReference>
<dbReference type="Pfam" id="PF00158">
    <property type="entry name" value="Sigma54_activat"/>
    <property type="match status" value="1"/>
</dbReference>
<evidence type="ECO:0000259" key="6">
    <source>
        <dbReference type="PROSITE" id="PS50045"/>
    </source>
</evidence>
<name>A0A0B4DHM9_9FLAO</name>
<dbReference type="PROSITE" id="PS00676">
    <property type="entry name" value="SIGMA54_INTERACT_2"/>
    <property type="match status" value="1"/>
</dbReference>
<keyword evidence="3" id="KW-0805">Transcription regulation</keyword>